<proteinExistence type="inferred from homology"/>
<keyword evidence="1 2" id="KW-0378">Hydrolase</keyword>
<dbReference type="SUPFAM" id="SSF55811">
    <property type="entry name" value="Nudix"/>
    <property type="match status" value="1"/>
</dbReference>
<dbReference type="PRINTS" id="PR00502">
    <property type="entry name" value="NUDIXFAMILY"/>
</dbReference>
<name>A0A1M7Y2G7_9FIRM</name>
<dbReference type="RefSeq" id="WP_073587825.1">
    <property type="nucleotide sequence ID" value="NZ_FRFD01000003.1"/>
</dbReference>
<evidence type="ECO:0000313" key="5">
    <source>
        <dbReference type="Proteomes" id="UP000184612"/>
    </source>
</evidence>
<dbReference type="InterPro" id="IPR054105">
    <property type="entry name" value="WHD_NrtR"/>
</dbReference>
<dbReference type="Proteomes" id="UP000184612">
    <property type="component" value="Unassembled WGS sequence"/>
</dbReference>
<dbReference type="Gene3D" id="3.90.79.10">
    <property type="entry name" value="Nucleoside Triphosphate Pyrophosphohydrolase"/>
    <property type="match status" value="1"/>
</dbReference>
<dbReference type="PROSITE" id="PS00893">
    <property type="entry name" value="NUDIX_BOX"/>
    <property type="match status" value="1"/>
</dbReference>
<evidence type="ECO:0000313" key="4">
    <source>
        <dbReference type="EMBL" id="SHO46140.1"/>
    </source>
</evidence>
<dbReference type="GO" id="GO:0016787">
    <property type="term" value="F:hydrolase activity"/>
    <property type="evidence" value="ECO:0007669"/>
    <property type="project" value="UniProtKB-KW"/>
</dbReference>
<dbReference type="OrthoDB" id="9786141at2"/>
<dbReference type="STRING" id="1121345.SAMN02745217_01219"/>
<evidence type="ECO:0000256" key="1">
    <source>
        <dbReference type="ARBA" id="ARBA00022801"/>
    </source>
</evidence>
<keyword evidence="5" id="KW-1185">Reference proteome</keyword>
<dbReference type="PROSITE" id="PS51462">
    <property type="entry name" value="NUDIX"/>
    <property type="match status" value="1"/>
</dbReference>
<evidence type="ECO:0000256" key="2">
    <source>
        <dbReference type="RuleBase" id="RU003476"/>
    </source>
</evidence>
<dbReference type="InterPro" id="IPR020476">
    <property type="entry name" value="Nudix_hydrolase"/>
</dbReference>
<protein>
    <submittedName>
        <fullName evidence="4">ADP-ribose pyrophosphatase YjhB, NUDIX family</fullName>
    </submittedName>
</protein>
<organism evidence="4 5">
    <name type="scientific">Anaerocolumna xylanovorans DSM 12503</name>
    <dbReference type="NCBI Taxonomy" id="1121345"/>
    <lineage>
        <taxon>Bacteria</taxon>
        <taxon>Bacillati</taxon>
        <taxon>Bacillota</taxon>
        <taxon>Clostridia</taxon>
        <taxon>Lachnospirales</taxon>
        <taxon>Lachnospiraceae</taxon>
        <taxon>Anaerocolumna</taxon>
    </lineage>
</organism>
<dbReference type="InterPro" id="IPR036388">
    <property type="entry name" value="WH-like_DNA-bd_sf"/>
</dbReference>
<reference evidence="4 5" key="1">
    <citation type="submission" date="2016-12" db="EMBL/GenBank/DDBJ databases">
        <authorList>
            <person name="Song W.-J."/>
            <person name="Kurnit D.M."/>
        </authorList>
    </citation>
    <scope>NUCLEOTIDE SEQUENCE [LARGE SCALE GENOMIC DNA]</scope>
    <source>
        <strain evidence="4 5">DSM 12503</strain>
    </source>
</reference>
<dbReference type="CDD" id="cd18873">
    <property type="entry name" value="NUDIX_NadM_like"/>
    <property type="match status" value="1"/>
</dbReference>
<dbReference type="EMBL" id="FRFD01000003">
    <property type="protein sequence ID" value="SHO46140.1"/>
    <property type="molecule type" value="Genomic_DNA"/>
</dbReference>
<dbReference type="InterPro" id="IPR000086">
    <property type="entry name" value="NUDIX_hydrolase_dom"/>
</dbReference>
<feature type="domain" description="Nudix hydrolase" evidence="3">
    <location>
        <begin position="33"/>
        <end position="179"/>
    </location>
</feature>
<gene>
    <name evidence="4" type="ORF">SAMN02745217_01219</name>
</gene>
<dbReference type="SUPFAM" id="SSF46785">
    <property type="entry name" value="Winged helix' DNA-binding domain"/>
    <property type="match status" value="1"/>
</dbReference>
<dbReference type="InterPro" id="IPR036390">
    <property type="entry name" value="WH_DNA-bd_sf"/>
</dbReference>
<dbReference type="Gene3D" id="1.10.10.10">
    <property type="entry name" value="Winged helix-like DNA-binding domain superfamily/Winged helix DNA-binding domain"/>
    <property type="match status" value="1"/>
</dbReference>
<sequence length="303" mass="35092">MKKQESASDGIRNKKGLTEAEFLVDYNPARYERPSVTVDMLIFTVKKRKEKNYRKLPENMLNILLIKRGEHPFLGKWALPGGFVNMDESLEEAAYRELEEETGLRDVYLEQLYTWGDVKRDPRTRVISTSYMALADSRVLSPKAADDAAEAAWFSVGYNLLKESREDTKDGYILRQTYQLILTGDEEKLTAVLEVTKTVNKGTVLIDRKLKESEGIAFDHGRIIAYAMERLRSKIMYTDIAFHLMPELFTLTELQQVYEVILGKELLKANFRRKVARMVAETKEYRTDAGHRPSKLYRFNIEI</sequence>
<evidence type="ECO:0000259" key="3">
    <source>
        <dbReference type="PROSITE" id="PS51462"/>
    </source>
</evidence>
<dbReference type="PANTHER" id="PTHR43736">
    <property type="entry name" value="ADP-RIBOSE PYROPHOSPHATASE"/>
    <property type="match status" value="1"/>
</dbReference>
<dbReference type="AlphaFoldDB" id="A0A1M7Y2G7"/>
<accession>A0A1M7Y2G7</accession>
<dbReference type="PANTHER" id="PTHR43736:SF4">
    <property type="entry name" value="SLR1690 PROTEIN"/>
    <property type="match status" value="1"/>
</dbReference>
<dbReference type="InterPro" id="IPR020084">
    <property type="entry name" value="NUDIX_hydrolase_CS"/>
</dbReference>
<dbReference type="InterPro" id="IPR015797">
    <property type="entry name" value="NUDIX_hydrolase-like_dom_sf"/>
</dbReference>
<comment type="similarity">
    <text evidence="2">Belongs to the Nudix hydrolase family.</text>
</comment>
<dbReference type="Pfam" id="PF00293">
    <property type="entry name" value="NUDIX"/>
    <property type="match status" value="1"/>
</dbReference>
<dbReference type="Pfam" id="PF21906">
    <property type="entry name" value="WHD_NrtR"/>
    <property type="match status" value="1"/>
</dbReference>